<dbReference type="Pfam" id="PF01464">
    <property type="entry name" value="SLT"/>
    <property type="match status" value="1"/>
</dbReference>
<keyword evidence="3" id="KW-0732">Signal</keyword>
<gene>
    <name evidence="5" type="ORF">GCM10011349_45580</name>
</gene>
<dbReference type="EMBL" id="BMLK01000043">
    <property type="protein sequence ID" value="GGN62175.1"/>
    <property type="molecule type" value="Genomic_DNA"/>
</dbReference>
<feature type="signal peptide" evidence="3">
    <location>
        <begin position="1"/>
        <end position="33"/>
    </location>
</feature>
<dbReference type="PANTHER" id="PTHR37423:SF2">
    <property type="entry name" value="MEMBRANE-BOUND LYTIC MUREIN TRANSGLYCOSYLASE C"/>
    <property type="match status" value="1"/>
</dbReference>
<keyword evidence="6" id="KW-1185">Reference proteome</keyword>
<proteinExistence type="inferred from homology"/>
<evidence type="ECO:0000313" key="6">
    <source>
        <dbReference type="Proteomes" id="UP000605099"/>
    </source>
</evidence>
<evidence type="ECO:0000256" key="1">
    <source>
        <dbReference type="ARBA" id="ARBA00007734"/>
    </source>
</evidence>
<name>A0ABQ2K1R3_9SPHN</name>
<dbReference type="Proteomes" id="UP000605099">
    <property type="component" value="Unassembled WGS sequence"/>
</dbReference>
<evidence type="ECO:0000259" key="4">
    <source>
        <dbReference type="Pfam" id="PF01464"/>
    </source>
</evidence>
<comment type="similarity">
    <text evidence="1">Belongs to the transglycosylase Slt family.</text>
</comment>
<evidence type="ECO:0000256" key="2">
    <source>
        <dbReference type="ARBA" id="ARBA00009387"/>
    </source>
</evidence>
<dbReference type="Gene3D" id="1.10.530.10">
    <property type="match status" value="1"/>
</dbReference>
<dbReference type="CDD" id="cd00254">
    <property type="entry name" value="LT-like"/>
    <property type="match status" value="1"/>
</dbReference>
<feature type="domain" description="Transglycosylase SLT" evidence="4">
    <location>
        <begin position="60"/>
        <end position="158"/>
    </location>
</feature>
<protein>
    <recommendedName>
        <fullName evidence="4">Transglycosylase SLT domain-containing protein</fullName>
    </recommendedName>
</protein>
<organism evidence="5 6">
    <name type="scientific">Novosphingobium indicum</name>
    <dbReference type="NCBI Taxonomy" id="462949"/>
    <lineage>
        <taxon>Bacteria</taxon>
        <taxon>Pseudomonadati</taxon>
        <taxon>Pseudomonadota</taxon>
        <taxon>Alphaproteobacteria</taxon>
        <taxon>Sphingomonadales</taxon>
        <taxon>Sphingomonadaceae</taxon>
        <taxon>Novosphingobium</taxon>
    </lineage>
</organism>
<dbReference type="PANTHER" id="PTHR37423">
    <property type="entry name" value="SOLUBLE LYTIC MUREIN TRANSGLYCOSYLASE-RELATED"/>
    <property type="match status" value="1"/>
</dbReference>
<dbReference type="InterPro" id="IPR023346">
    <property type="entry name" value="Lysozyme-like_dom_sf"/>
</dbReference>
<accession>A0ABQ2K1R3</accession>
<sequence length="257" mass="26975">MPAQLENVLLRRHWARALFSLSIAAVLGGTALADVPDAAIEDGHEAAVLQGVSEEYAAMIADAARRVSLPASWIAAVLRAESGGNPRAVSPVGAMGLMQVMPGTWRAMAARYDLGPDPFEPRANIQAGAAYLRLMWERYGDLETMLAAYNAGPGRTDAFLAGRRTLPGETTEYVARVMGMIGNNQAVAVAVPASFKPASWRDARIFPVRTQVATEGAARASASANVGPGVPESRAALAVPASAPDALFVSLYGNTFP</sequence>
<evidence type="ECO:0000256" key="3">
    <source>
        <dbReference type="SAM" id="SignalP"/>
    </source>
</evidence>
<feature type="chain" id="PRO_5046494750" description="Transglycosylase SLT domain-containing protein" evidence="3">
    <location>
        <begin position="34"/>
        <end position="257"/>
    </location>
</feature>
<comment type="caution">
    <text evidence="5">The sequence shown here is derived from an EMBL/GenBank/DDBJ whole genome shotgun (WGS) entry which is preliminary data.</text>
</comment>
<dbReference type="SUPFAM" id="SSF53955">
    <property type="entry name" value="Lysozyme-like"/>
    <property type="match status" value="1"/>
</dbReference>
<evidence type="ECO:0000313" key="5">
    <source>
        <dbReference type="EMBL" id="GGN62175.1"/>
    </source>
</evidence>
<dbReference type="InterPro" id="IPR008258">
    <property type="entry name" value="Transglycosylase_SLT_dom_1"/>
</dbReference>
<comment type="similarity">
    <text evidence="2">Belongs to the virb1 family.</text>
</comment>
<reference evidence="6" key="1">
    <citation type="journal article" date="2019" name="Int. J. Syst. Evol. Microbiol.">
        <title>The Global Catalogue of Microorganisms (GCM) 10K type strain sequencing project: providing services to taxonomists for standard genome sequencing and annotation.</title>
        <authorList>
            <consortium name="The Broad Institute Genomics Platform"/>
            <consortium name="The Broad Institute Genome Sequencing Center for Infectious Disease"/>
            <person name="Wu L."/>
            <person name="Ma J."/>
        </authorList>
    </citation>
    <scope>NUCLEOTIDE SEQUENCE [LARGE SCALE GENOMIC DNA]</scope>
    <source>
        <strain evidence="6">CGMCC 1.6784</strain>
    </source>
</reference>